<name>X6N6Z6_RETFI</name>
<feature type="compositionally biased region" description="Polar residues" evidence="2">
    <location>
        <begin position="304"/>
        <end position="317"/>
    </location>
</feature>
<dbReference type="Gene3D" id="3.10.20.90">
    <property type="entry name" value="Phosphatidylinositol 3-kinase Catalytic Subunit, Chain A, domain 1"/>
    <property type="match status" value="1"/>
</dbReference>
<proteinExistence type="predicted"/>
<organism evidence="4 5">
    <name type="scientific">Reticulomyxa filosa</name>
    <dbReference type="NCBI Taxonomy" id="46433"/>
    <lineage>
        <taxon>Eukaryota</taxon>
        <taxon>Sar</taxon>
        <taxon>Rhizaria</taxon>
        <taxon>Retaria</taxon>
        <taxon>Foraminifera</taxon>
        <taxon>Monothalamids</taxon>
        <taxon>Reticulomyxidae</taxon>
        <taxon>Reticulomyxa</taxon>
    </lineage>
</organism>
<feature type="domain" description="Ubiquitin carboxyl-terminal hydrolase 7 ICP0-binding" evidence="3">
    <location>
        <begin position="479"/>
        <end position="585"/>
    </location>
</feature>
<feature type="compositionally biased region" description="Acidic residues" evidence="2">
    <location>
        <begin position="22"/>
        <end position="84"/>
    </location>
</feature>
<comment type="caution">
    <text evidence="4">The sequence shown here is derived from an EMBL/GenBank/DDBJ whole genome shotgun (WGS) entry which is preliminary data.</text>
</comment>
<dbReference type="InterPro" id="IPR024729">
    <property type="entry name" value="USP7_ICP0-binding_dom"/>
</dbReference>
<dbReference type="Pfam" id="PF12436">
    <property type="entry name" value="USP7_ICP0_bdg"/>
    <property type="match status" value="1"/>
</dbReference>
<evidence type="ECO:0000259" key="3">
    <source>
        <dbReference type="Pfam" id="PF12436"/>
    </source>
</evidence>
<dbReference type="EMBL" id="ASPP01011083">
    <property type="protein sequence ID" value="ETO22045.1"/>
    <property type="molecule type" value="Genomic_DNA"/>
</dbReference>
<keyword evidence="5" id="KW-1185">Reference proteome</keyword>
<dbReference type="GO" id="GO:0140096">
    <property type="term" value="F:catalytic activity, acting on a protein"/>
    <property type="evidence" value="ECO:0007669"/>
    <property type="project" value="UniProtKB-ARBA"/>
</dbReference>
<keyword evidence="1" id="KW-0833">Ubl conjugation pathway</keyword>
<gene>
    <name evidence="4" type="ORF">RFI_15158</name>
</gene>
<evidence type="ECO:0000313" key="4">
    <source>
        <dbReference type="EMBL" id="ETO22045.1"/>
    </source>
</evidence>
<feature type="region of interest" description="Disordered" evidence="2">
    <location>
        <begin position="299"/>
        <end position="329"/>
    </location>
</feature>
<protein>
    <submittedName>
        <fullName evidence="4">UBP-type zinc finger-containing protein</fullName>
    </submittedName>
</protein>
<dbReference type="Proteomes" id="UP000023152">
    <property type="component" value="Unassembled WGS sequence"/>
</dbReference>
<feature type="region of interest" description="Disordered" evidence="2">
    <location>
        <begin position="1"/>
        <end position="87"/>
    </location>
</feature>
<evidence type="ECO:0000256" key="2">
    <source>
        <dbReference type="SAM" id="MobiDB-lite"/>
    </source>
</evidence>
<dbReference type="AlphaFoldDB" id="X6N6Z6"/>
<accession>X6N6Z6</accession>
<evidence type="ECO:0000313" key="5">
    <source>
        <dbReference type="Proteomes" id="UP000023152"/>
    </source>
</evidence>
<reference evidence="4 5" key="1">
    <citation type="journal article" date="2013" name="Curr. Biol.">
        <title>The Genome of the Foraminiferan Reticulomyxa filosa.</title>
        <authorList>
            <person name="Glockner G."/>
            <person name="Hulsmann N."/>
            <person name="Schleicher M."/>
            <person name="Noegel A.A."/>
            <person name="Eichinger L."/>
            <person name="Gallinger C."/>
            <person name="Pawlowski J."/>
            <person name="Sierra R."/>
            <person name="Euteneuer U."/>
            <person name="Pillet L."/>
            <person name="Moustafa A."/>
            <person name="Platzer M."/>
            <person name="Groth M."/>
            <person name="Szafranski K."/>
            <person name="Schliwa M."/>
        </authorList>
    </citation>
    <scope>NUCLEOTIDE SEQUENCE [LARGE SCALE GENOMIC DNA]</scope>
</reference>
<sequence length="614" mass="69624">MGNEDIAFVDDHFDNASNGEEHEVDELEEGEINDNDNGSDNDNDNDNDNVNDETSNEDEEEEDGNQFGQEEEEEEEEEEEDIEMEPNLILQSSPDDTAELEAYTQTQAQAQTQTQTQAQAQAQVQIPSQPQVQVQPIPPALASVQPQNIGGAVGQNALNNEAPLNANQNNNIHNGGSLANLPISMGNVWNPNYSTDMIPFKTSTSYLVCIALFNLYLKNNNNDNNVQVSNLKRKENNFFFSLSLIAGWHKHGHKAPYLADDSSAEGLWEEEADQFILHGISPPPPPPLFESSKSVKHRGIYNGDGTNSHSSNSYSRPQKQKRSNAEYTSSLTGMYHHKRRKLNSDIKKVEWKHFTGPNPTKCIYARAVGYGYGLQGPSNKREKFFFYLKEKKDNTNSFYLVFNNEDSLKLCPYEKSKDREKDKSCPKPLDVDERSLLGIDQRLDNKSEKLDGWEEKKDQREKKEFDEKTTKWDSRCGLNEDNITIPSCIQRKKDNNSVLLFLKYFDVYHQSLSVVGSVIIAKDALIVHLAQFIRIVANWSSEREIILWEEEDCDNGKIQALEESKQISDCQLVDGDIVVFQEKSSLLPLMHLPDAKVCTFHLFSSIAKHDLFSK</sequence>
<dbReference type="OrthoDB" id="1305878at2759"/>
<evidence type="ECO:0000256" key="1">
    <source>
        <dbReference type="ARBA" id="ARBA00022786"/>
    </source>
</evidence>